<gene>
    <name evidence="2" type="ORF">ACFSBH_19500</name>
</gene>
<reference evidence="3" key="1">
    <citation type="journal article" date="2019" name="Int. J. Syst. Evol. Microbiol.">
        <title>The Global Catalogue of Microorganisms (GCM) 10K type strain sequencing project: providing services to taxonomists for standard genome sequencing and annotation.</title>
        <authorList>
            <consortium name="The Broad Institute Genomics Platform"/>
            <consortium name="The Broad Institute Genome Sequencing Center for Infectious Disease"/>
            <person name="Wu L."/>
            <person name="Ma J."/>
        </authorList>
    </citation>
    <scope>NUCLEOTIDE SEQUENCE [LARGE SCALE GENOMIC DNA]</scope>
    <source>
        <strain evidence="3">CGMCC 1.12376</strain>
    </source>
</reference>
<dbReference type="RefSeq" id="WP_379599314.1">
    <property type="nucleotide sequence ID" value="NZ_JBHUDE010000163.1"/>
</dbReference>
<organism evidence="2 3">
    <name type="scientific">Oceanobacillus luteolus</name>
    <dbReference type="NCBI Taxonomy" id="1274358"/>
    <lineage>
        <taxon>Bacteria</taxon>
        <taxon>Bacillati</taxon>
        <taxon>Bacillota</taxon>
        <taxon>Bacilli</taxon>
        <taxon>Bacillales</taxon>
        <taxon>Bacillaceae</taxon>
        <taxon>Oceanobacillus</taxon>
    </lineage>
</organism>
<keyword evidence="1" id="KW-1133">Transmembrane helix</keyword>
<keyword evidence="1" id="KW-0812">Transmembrane</keyword>
<evidence type="ECO:0000256" key="1">
    <source>
        <dbReference type="SAM" id="Phobius"/>
    </source>
</evidence>
<sequence>MGEISGKLLGLVATVAVFIVVIMVTVYPKISEQGDGLGTQMQTQTTQLNGLNSGTWD</sequence>
<keyword evidence="1" id="KW-0472">Membrane</keyword>
<accession>A0ABW4HW25</accession>
<name>A0ABW4HW25_9BACI</name>
<keyword evidence="3" id="KW-1185">Reference proteome</keyword>
<dbReference type="EMBL" id="JBHUDE010000163">
    <property type="protein sequence ID" value="MFD1609808.1"/>
    <property type="molecule type" value="Genomic_DNA"/>
</dbReference>
<protein>
    <submittedName>
        <fullName evidence="2">Uncharacterized protein</fullName>
    </submittedName>
</protein>
<comment type="caution">
    <text evidence="2">The sequence shown here is derived from an EMBL/GenBank/DDBJ whole genome shotgun (WGS) entry which is preliminary data.</text>
</comment>
<feature type="transmembrane region" description="Helical" evidence="1">
    <location>
        <begin position="6"/>
        <end position="27"/>
    </location>
</feature>
<proteinExistence type="predicted"/>
<evidence type="ECO:0000313" key="2">
    <source>
        <dbReference type="EMBL" id="MFD1609808.1"/>
    </source>
</evidence>
<evidence type="ECO:0000313" key="3">
    <source>
        <dbReference type="Proteomes" id="UP001597221"/>
    </source>
</evidence>
<dbReference type="Proteomes" id="UP001597221">
    <property type="component" value="Unassembled WGS sequence"/>
</dbReference>